<keyword evidence="2" id="KW-0812">Transmembrane</keyword>
<keyword evidence="3" id="KW-1185">Reference proteome</keyword>
<dbReference type="Proteomes" id="UP000095282">
    <property type="component" value="Unplaced"/>
</dbReference>
<sequence length="75" mass="8761">MCGNHELESSDYSSDEDTDSVDSFHSVGTEKTARRWAYTILFCYTFLAIAFMTMFVVWFFSKDPETSSNEKKYEE</sequence>
<evidence type="ECO:0000256" key="2">
    <source>
        <dbReference type="SAM" id="Phobius"/>
    </source>
</evidence>
<accession>A0A1I7TNH6</accession>
<reference evidence="4" key="1">
    <citation type="submission" date="2016-11" db="UniProtKB">
        <authorList>
            <consortium name="WormBaseParasite"/>
        </authorList>
    </citation>
    <scope>IDENTIFICATION</scope>
</reference>
<evidence type="ECO:0000313" key="4">
    <source>
        <dbReference type="WBParaSite" id="Csp11.Scaffold629.g10193.t1"/>
    </source>
</evidence>
<feature type="region of interest" description="Disordered" evidence="1">
    <location>
        <begin position="1"/>
        <end position="29"/>
    </location>
</feature>
<feature type="transmembrane region" description="Helical" evidence="2">
    <location>
        <begin position="36"/>
        <end position="60"/>
    </location>
</feature>
<proteinExistence type="predicted"/>
<dbReference type="AlphaFoldDB" id="A0A1I7TNH6"/>
<organism evidence="3 4">
    <name type="scientific">Caenorhabditis tropicalis</name>
    <dbReference type="NCBI Taxonomy" id="1561998"/>
    <lineage>
        <taxon>Eukaryota</taxon>
        <taxon>Metazoa</taxon>
        <taxon>Ecdysozoa</taxon>
        <taxon>Nematoda</taxon>
        <taxon>Chromadorea</taxon>
        <taxon>Rhabditida</taxon>
        <taxon>Rhabditina</taxon>
        <taxon>Rhabditomorpha</taxon>
        <taxon>Rhabditoidea</taxon>
        <taxon>Rhabditidae</taxon>
        <taxon>Peloderinae</taxon>
        <taxon>Caenorhabditis</taxon>
    </lineage>
</organism>
<dbReference type="eggNOG" id="ENOG502TIZV">
    <property type="taxonomic scope" value="Eukaryota"/>
</dbReference>
<evidence type="ECO:0000256" key="1">
    <source>
        <dbReference type="SAM" id="MobiDB-lite"/>
    </source>
</evidence>
<keyword evidence="2" id="KW-0472">Membrane</keyword>
<protein>
    <submittedName>
        <fullName evidence="4">LEMD2</fullName>
    </submittedName>
</protein>
<name>A0A1I7TNH6_9PELO</name>
<evidence type="ECO:0000313" key="3">
    <source>
        <dbReference type="Proteomes" id="UP000095282"/>
    </source>
</evidence>
<dbReference type="WBParaSite" id="Csp11.Scaffold629.g10193.t1">
    <property type="protein sequence ID" value="Csp11.Scaffold629.g10193.t1"/>
    <property type="gene ID" value="Csp11.Scaffold629.g10193"/>
</dbReference>
<keyword evidence="2" id="KW-1133">Transmembrane helix</keyword>